<accession>A0ACC2RD59</accession>
<dbReference type="Proteomes" id="UP001231649">
    <property type="component" value="Chromosome 1"/>
</dbReference>
<dbReference type="EMBL" id="CM056777">
    <property type="protein sequence ID" value="KAJ8738079.1"/>
    <property type="molecule type" value="Genomic_DNA"/>
</dbReference>
<comment type="caution">
    <text evidence="1">The sequence shown here is derived from an EMBL/GenBank/DDBJ whole genome shotgun (WGS) entry which is preliminary data.</text>
</comment>
<proteinExistence type="predicted"/>
<gene>
    <name evidence="1" type="ORF">PYW08_000674</name>
</gene>
<evidence type="ECO:0000313" key="2">
    <source>
        <dbReference type="Proteomes" id="UP001231649"/>
    </source>
</evidence>
<reference evidence="1" key="1">
    <citation type="submission" date="2023-03" db="EMBL/GenBank/DDBJ databases">
        <title>Chromosome-level genomes of two armyworms, Mythimna separata and Mythimna loreyi, provide insights into the biosynthesis and reception of sex pheromones.</title>
        <authorList>
            <person name="Zhao H."/>
        </authorList>
    </citation>
    <scope>NUCLEOTIDE SEQUENCE</scope>
    <source>
        <strain evidence="1">BeijingLab</strain>
    </source>
</reference>
<keyword evidence="2" id="KW-1185">Reference proteome</keyword>
<sequence>MNKISVGGEDEVRLDEEMERVVWADAAPRLPAAAAEPRRDSAAPPPYSHQPGGASANVALCADGASAPGSSEQPAAAAPRDAAADARHVQFDGARAPHADALDDADDERRAQRSMRVPTQVGHNRRARERCAWSLYRPREWLMLCSLGSQLADLVHVRRRGAQQRLPSAEVARLLVVGQK</sequence>
<evidence type="ECO:0000313" key="1">
    <source>
        <dbReference type="EMBL" id="KAJ8738079.1"/>
    </source>
</evidence>
<organism evidence="1 2">
    <name type="scientific">Mythimna loreyi</name>
    <dbReference type="NCBI Taxonomy" id="667449"/>
    <lineage>
        <taxon>Eukaryota</taxon>
        <taxon>Metazoa</taxon>
        <taxon>Ecdysozoa</taxon>
        <taxon>Arthropoda</taxon>
        <taxon>Hexapoda</taxon>
        <taxon>Insecta</taxon>
        <taxon>Pterygota</taxon>
        <taxon>Neoptera</taxon>
        <taxon>Endopterygota</taxon>
        <taxon>Lepidoptera</taxon>
        <taxon>Glossata</taxon>
        <taxon>Ditrysia</taxon>
        <taxon>Noctuoidea</taxon>
        <taxon>Noctuidae</taxon>
        <taxon>Noctuinae</taxon>
        <taxon>Hadenini</taxon>
        <taxon>Mythimna</taxon>
    </lineage>
</organism>
<name>A0ACC2RD59_9NEOP</name>
<protein>
    <submittedName>
        <fullName evidence="1">Uncharacterized protein</fullName>
    </submittedName>
</protein>